<dbReference type="Proteomes" id="UP000324517">
    <property type="component" value="Unassembled WGS sequence"/>
</dbReference>
<reference evidence="1 2" key="1">
    <citation type="submission" date="2019-08" db="EMBL/GenBank/DDBJ databases">
        <title>Bacillus genomes from the desert of Cuatro Cienegas, Coahuila.</title>
        <authorList>
            <person name="Olmedo-Alvarez G."/>
        </authorList>
    </citation>
    <scope>NUCLEOTIDE SEQUENCE [LARGE SCALE GENOMIC DNA]</scope>
    <source>
        <strain evidence="1 2">CH98b_3T</strain>
    </source>
</reference>
<evidence type="ECO:0000313" key="2">
    <source>
        <dbReference type="Proteomes" id="UP000324517"/>
    </source>
</evidence>
<protein>
    <submittedName>
        <fullName evidence="1">Uncharacterized protein</fullName>
    </submittedName>
</protein>
<sequence length="133" mass="15579">MVTFLVLTCFSFAGTQVQASSWESLKDWMTDNIKGYLDHRSFNNIFSEPLQEIDNSQHSLEIKEFFKSTTTSTKSNIQNHQADYIQQLTQAKTQLKQNTLDSYFDERQSRLDEELTQELEQYLAELLDKNNKP</sequence>
<dbReference type="RefSeq" id="WP_187442527.1">
    <property type="nucleotide sequence ID" value="NZ_VTET01000014.1"/>
</dbReference>
<name>A0A5D4SW55_9BACI</name>
<dbReference type="AlphaFoldDB" id="A0A5D4SW55"/>
<proteinExistence type="predicted"/>
<evidence type="ECO:0000313" key="1">
    <source>
        <dbReference type="EMBL" id="TYS66891.1"/>
    </source>
</evidence>
<dbReference type="EMBL" id="VTET01000014">
    <property type="protein sequence ID" value="TYS66891.1"/>
    <property type="molecule type" value="Genomic_DNA"/>
</dbReference>
<accession>A0A5D4SW55</accession>
<organism evidence="1 2">
    <name type="scientific">Sutcliffiella horikoshii</name>
    <dbReference type="NCBI Taxonomy" id="79883"/>
    <lineage>
        <taxon>Bacteria</taxon>
        <taxon>Bacillati</taxon>
        <taxon>Bacillota</taxon>
        <taxon>Bacilli</taxon>
        <taxon>Bacillales</taxon>
        <taxon>Bacillaceae</taxon>
        <taxon>Sutcliffiella</taxon>
    </lineage>
</organism>
<gene>
    <name evidence="1" type="ORF">FZC75_20060</name>
</gene>
<comment type="caution">
    <text evidence="1">The sequence shown here is derived from an EMBL/GenBank/DDBJ whole genome shotgun (WGS) entry which is preliminary data.</text>
</comment>